<name>A8W458_LOTJA</name>
<feature type="transmembrane region" description="Helical" evidence="6">
    <location>
        <begin position="23"/>
        <end position="43"/>
    </location>
</feature>
<dbReference type="Pfam" id="PF04576">
    <property type="entry name" value="Zein-binding"/>
    <property type="match status" value="1"/>
</dbReference>
<organism evidence="8">
    <name type="scientific">Lotus japonicus</name>
    <name type="common">Lotus corniculatus var. japonicus</name>
    <dbReference type="NCBI Taxonomy" id="34305"/>
    <lineage>
        <taxon>Eukaryota</taxon>
        <taxon>Viridiplantae</taxon>
        <taxon>Streptophyta</taxon>
        <taxon>Embryophyta</taxon>
        <taxon>Tracheophyta</taxon>
        <taxon>Spermatophyta</taxon>
        <taxon>Magnoliopsida</taxon>
        <taxon>eudicotyledons</taxon>
        <taxon>Gunneridae</taxon>
        <taxon>Pentapetalae</taxon>
        <taxon>rosids</taxon>
        <taxon>fabids</taxon>
        <taxon>Fabales</taxon>
        <taxon>Fabaceae</taxon>
        <taxon>Papilionoideae</taxon>
        <taxon>50 kb inversion clade</taxon>
        <taxon>NPAAA clade</taxon>
        <taxon>Hologalegina</taxon>
        <taxon>robinioid clade</taxon>
        <taxon>Loteae</taxon>
        <taxon>Lotus</taxon>
    </lineage>
</organism>
<evidence type="ECO:0000256" key="3">
    <source>
        <dbReference type="ARBA" id="ARBA00022989"/>
    </source>
</evidence>
<evidence type="ECO:0000313" key="8">
    <source>
        <dbReference type="EMBL" id="ABW70157.1"/>
    </source>
</evidence>
<protein>
    <submittedName>
        <fullName evidence="8">DUF593-2 protein</fullName>
    </submittedName>
</protein>
<dbReference type="PANTHER" id="PTHR31422:SF2">
    <property type="entry name" value="PROTEIN FLOURY 1-LIKE"/>
    <property type="match status" value="1"/>
</dbReference>
<evidence type="ECO:0000256" key="5">
    <source>
        <dbReference type="SAM" id="MobiDB-lite"/>
    </source>
</evidence>
<feature type="domain" description="GTD-binding" evidence="7">
    <location>
        <begin position="128"/>
        <end position="226"/>
    </location>
</feature>
<evidence type="ECO:0000256" key="1">
    <source>
        <dbReference type="ARBA" id="ARBA00004370"/>
    </source>
</evidence>
<feature type="region of interest" description="Disordered" evidence="5">
    <location>
        <begin position="84"/>
        <end position="121"/>
    </location>
</feature>
<keyword evidence="3 6" id="KW-1133">Transmembrane helix</keyword>
<evidence type="ECO:0000256" key="6">
    <source>
        <dbReference type="SAM" id="Phobius"/>
    </source>
</evidence>
<feature type="region of interest" description="Disordered" evidence="5">
    <location>
        <begin position="243"/>
        <end position="271"/>
    </location>
</feature>
<dbReference type="AlphaFoldDB" id="A8W458"/>
<keyword evidence="4 6" id="KW-0472">Membrane</keyword>
<proteinExistence type="evidence at transcript level"/>
<dbReference type="OMA" id="MREDEIN"/>
<feature type="compositionally biased region" description="Polar residues" evidence="5">
    <location>
        <begin position="260"/>
        <end position="271"/>
    </location>
</feature>
<dbReference type="PANTHER" id="PTHR31422">
    <property type="entry name" value="BNAANNG28530D PROTEIN"/>
    <property type="match status" value="1"/>
</dbReference>
<dbReference type="PROSITE" id="PS51775">
    <property type="entry name" value="GTD_BINDING"/>
    <property type="match status" value="1"/>
</dbReference>
<sequence>MNFALAFNLLTEFGCGYVLLTSFYRLLNFLGMVLTFAFCFKVLRFSWRCKSSIRFLCDFGGIPRLSLCLDNVVWEVSEPKVARLENGRDPSSSSSVKTRASIAGEKGNANSEDGSENEREIGNEDEVFDVMTLRKLVKAARKKANVACAELEEERTASSSSAEEAMAMILRLQGEKSSAEIQANQFRRMAEQKLEYDQDVIESLEWSITQRESQRSVLEDQLGILRKELKQYMREDEINLLEVDDRSRGRGSSGCDQDDSVVSHSETESQT</sequence>
<dbReference type="GO" id="GO:0080115">
    <property type="term" value="F:myosin XI tail binding"/>
    <property type="evidence" value="ECO:0007669"/>
    <property type="project" value="UniProtKB-ARBA"/>
</dbReference>
<dbReference type="InterPro" id="IPR007656">
    <property type="entry name" value="GTD-bd"/>
</dbReference>
<evidence type="ECO:0000256" key="4">
    <source>
        <dbReference type="ARBA" id="ARBA00023136"/>
    </source>
</evidence>
<keyword evidence="2 6" id="KW-0812">Transmembrane</keyword>
<dbReference type="GO" id="GO:0016020">
    <property type="term" value="C:membrane"/>
    <property type="evidence" value="ECO:0007669"/>
    <property type="project" value="UniProtKB-SubCell"/>
</dbReference>
<accession>A8W458</accession>
<evidence type="ECO:0000259" key="7">
    <source>
        <dbReference type="PROSITE" id="PS51775"/>
    </source>
</evidence>
<dbReference type="EMBL" id="EU189943">
    <property type="protein sequence ID" value="ABW70157.1"/>
    <property type="molecule type" value="mRNA"/>
</dbReference>
<reference evidence="8" key="1">
    <citation type="submission" date="2007-10" db="EMBL/GenBank/DDBJ databases">
        <authorList>
            <person name="Goormachtig S."/>
            <person name="De Keyser A."/>
        </authorList>
    </citation>
    <scope>NUCLEOTIDE SEQUENCE</scope>
</reference>
<evidence type="ECO:0000256" key="2">
    <source>
        <dbReference type="ARBA" id="ARBA00022692"/>
    </source>
</evidence>
<comment type="subcellular location">
    <subcellularLocation>
        <location evidence="1">Membrane</location>
    </subcellularLocation>
</comment>
<feature type="compositionally biased region" description="Polar residues" evidence="5">
    <location>
        <begin position="89"/>
        <end position="98"/>
    </location>
</feature>